<comment type="similarity">
    <text evidence="5">Belongs to the EXO5 family.</text>
</comment>
<dbReference type="PANTHER" id="PTHR14464:SF4">
    <property type="entry name" value="EXONUCLEASE V"/>
    <property type="match status" value="1"/>
</dbReference>
<evidence type="ECO:0000256" key="14">
    <source>
        <dbReference type="ARBA" id="ARBA00023004"/>
    </source>
</evidence>
<keyword evidence="8" id="KW-0540">Nuclease</keyword>
<dbReference type="GO" id="GO:0003677">
    <property type="term" value="F:DNA binding"/>
    <property type="evidence" value="ECO:0007669"/>
    <property type="project" value="UniProtKB-KW"/>
</dbReference>
<gene>
    <name evidence="21" type="ORF">PECUL_23A033459</name>
</gene>
<keyword evidence="10" id="KW-0227">DNA damage</keyword>
<dbReference type="FunFam" id="3.90.320.10:FF:000004">
    <property type="entry name" value="Probable exonuclease V"/>
    <property type="match status" value="1"/>
</dbReference>
<dbReference type="GO" id="GO:0005829">
    <property type="term" value="C:cytosol"/>
    <property type="evidence" value="ECO:0007669"/>
    <property type="project" value="UniProtKB-SubCell"/>
</dbReference>
<dbReference type="EMBL" id="OW240912">
    <property type="protein sequence ID" value="CAH2219797.1"/>
    <property type="molecule type" value="Genomic_DNA"/>
</dbReference>
<dbReference type="Gene3D" id="3.90.320.10">
    <property type="match status" value="1"/>
</dbReference>
<accession>A0AAD1VLL7</accession>
<dbReference type="Proteomes" id="UP001295444">
    <property type="component" value="Chromosome 01"/>
</dbReference>
<comment type="subcellular location">
    <subcellularLocation>
        <location evidence="4">Cytoplasm</location>
        <location evidence="4">Cytosol</location>
    </subcellularLocation>
    <subcellularLocation>
        <location evidence="3">Nucleus</location>
    </subcellularLocation>
</comment>
<evidence type="ECO:0000256" key="12">
    <source>
        <dbReference type="ARBA" id="ARBA00022839"/>
    </source>
</evidence>
<evidence type="ECO:0000256" key="18">
    <source>
        <dbReference type="ARBA" id="ARBA00023242"/>
    </source>
</evidence>
<evidence type="ECO:0000256" key="11">
    <source>
        <dbReference type="ARBA" id="ARBA00022801"/>
    </source>
</evidence>
<dbReference type="InterPro" id="IPR011604">
    <property type="entry name" value="PDDEXK-like_dom_sf"/>
</dbReference>
<keyword evidence="17" id="KW-0234">DNA repair</keyword>
<evidence type="ECO:0000256" key="20">
    <source>
        <dbReference type="SAM" id="MobiDB-lite"/>
    </source>
</evidence>
<feature type="region of interest" description="Disordered" evidence="20">
    <location>
        <begin position="75"/>
        <end position="105"/>
    </location>
</feature>
<evidence type="ECO:0000256" key="4">
    <source>
        <dbReference type="ARBA" id="ARBA00004514"/>
    </source>
</evidence>
<keyword evidence="14" id="KW-0408">Iron</keyword>
<name>A0AAD1VLL7_PELCU</name>
<comment type="cofactor">
    <cofactor evidence="1">
        <name>Mg(2+)</name>
        <dbReference type="ChEBI" id="CHEBI:18420"/>
    </cofactor>
</comment>
<keyword evidence="6" id="KW-0004">4Fe-4S</keyword>
<dbReference type="GO" id="GO:0036297">
    <property type="term" value="P:interstrand cross-link repair"/>
    <property type="evidence" value="ECO:0007669"/>
    <property type="project" value="TreeGrafter"/>
</dbReference>
<keyword evidence="15" id="KW-0411">Iron-sulfur</keyword>
<dbReference type="AlphaFoldDB" id="A0AAD1VLL7"/>
<feature type="region of interest" description="Disordered" evidence="20">
    <location>
        <begin position="1"/>
        <end position="33"/>
    </location>
</feature>
<evidence type="ECO:0000313" key="21">
    <source>
        <dbReference type="EMBL" id="CAH2219797.1"/>
    </source>
</evidence>
<evidence type="ECO:0000256" key="13">
    <source>
        <dbReference type="ARBA" id="ARBA00022842"/>
    </source>
</evidence>
<keyword evidence="9" id="KW-0479">Metal-binding</keyword>
<organism evidence="21 22">
    <name type="scientific">Pelobates cultripes</name>
    <name type="common">Western spadefoot toad</name>
    <dbReference type="NCBI Taxonomy" id="61616"/>
    <lineage>
        <taxon>Eukaryota</taxon>
        <taxon>Metazoa</taxon>
        <taxon>Chordata</taxon>
        <taxon>Craniata</taxon>
        <taxon>Vertebrata</taxon>
        <taxon>Euteleostomi</taxon>
        <taxon>Amphibia</taxon>
        <taxon>Batrachia</taxon>
        <taxon>Anura</taxon>
        <taxon>Pelobatoidea</taxon>
        <taxon>Pelobatidae</taxon>
        <taxon>Pelobates</taxon>
    </lineage>
</organism>
<keyword evidence="16" id="KW-0238">DNA-binding</keyword>
<keyword evidence="12 21" id="KW-0269">Exonuclease</keyword>
<keyword evidence="7" id="KW-0963">Cytoplasm</keyword>
<dbReference type="GO" id="GO:0051539">
    <property type="term" value="F:4 iron, 4 sulfur cluster binding"/>
    <property type="evidence" value="ECO:0007669"/>
    <property type="project" value="UniProtKB-KW"/>
</dbReference>
<evidence type="ECO:0000313" key="22">
    <source>
        <dbReference type="Proteomes" id="UP001295444"/>
    </source>
</evidence>
<evidence type="ECO:0000256" key="17">
    <source>
        <dbReference type="ARBA" id="ARBA00023204"/>
    </source>
</evidence>
<reference evidence="21" key="1">
    <citation type="submission" date="2022-03" db="EMBL/GenBank/DDBJ databases">
        <authorList>
            <person name="Alioto T."/>
            <person name="Alioto T."/>
            <person name="Gomez Garrido J."/>
        </authorList>
    </citation>
    <scope>NUCLEOTIDE SEQUENCE</scope>
</reference>
<evidence type="ECO:0000256" key="9">
    <source>
        <dbReference type="ARBA" id="ARBA00022723"/>
    </source>
</evidence>
<evidence type="ECO:0000256" key="16">
    <source>
        <dbReference type="ARBA" id="ARBA00023125"/>
    </source>
</evidence>
<keyword evidence="13" id="KW-0460">Magnesium</keyword>
<dbReference type="GO" id="GO:0005634">
    <property type="term" value="C:nucleus"/>
    <property type="evidence" value="ECO:0007669"/>
    <property type="project" value="UniProtKB-SubCell"/>
</dbReference>
<evidence type="ECO:0000256" key="8">
    <source>
        <dbReference type="ARBA" id="ARBA00022722"/>
    </source>
</evidence>
<sequence>MSDPAEGKNLGAEQADGAVYEDGDGFSDFSDSELVTLQEEAMIDSCGATSIPEKIVQQKEGNDTQVNIKNDLGTTVDIHHGDRGECSGSKQNSPGSPQIKRKRLPQTPMEKYRMKYLWVTNLCSQTWCEQQMVYEFEYPEFLVTEKSAVINAGSSIHLARELEVHDVVSVKTQTREDTWAIKLLNILSMIPVLQSGSHIREFPVFGVLDGVFMAGVIDELGYSSKGELELRELKTRGSRSLPRGAQKRSHQFQVSLYKLLFDGMVSGGLQPEMFFQHLYLKPEQSLGPQVIEHASKVGFIASNFKELLELACLNLTFSDLPMIDNLKIEYCYQEDSSLLGCEFVIFEREMVLEQLTFYLAFWKGLRETQGVDIEEAWKCQRCSFSNICEWRARKSACNQTKRPK</sequence>
<evidence type="ECO:0000256" key="3">
    <source>
        <dbReference type="ARBA" id="ARBA00004123"/>
    </source>
</evidence>
<evidence type="ECO:0000256" key="2">
    <source>
        <dbReference type="ARBA" id="ARBA00001966"/>
    </source>
</evidence>
<keyword evidence="11" id="KW-0378">Hydrolase</keyword>
<protein>
    <recommendedName>
        <fullName evidence="19">Exonuclease V</fullName>
    </recommendedName>
</protein>
<evidence type="ECO:0000256" key="19">
    <source>
        <dbReference type="ARBA" id="ARBA00070137"/>
    </source>
</evidence>
<evidence type="ECO:0000256" key="15">
    <source>
        <dbReference type="ARBA" id="ARBA00023014"/>
    </source>
</evidence>
<proteinExistence type="inferred from homology"/>
<evidence type="ECO:0000256" key="7">
    <source>
        <dbReference type="ARBA" id="ARBA00022490"/>
    </source>
</evidence>
<dbReference type="PANTHER" id="PTHR14464">
    <property type="entry name" value="EXONUCLEASE V"/>
    <property type="match status" value="1"/>
</dbReference>
<dbReference type="Pfam" id="PF09810">
    <property type="entry name" value="Exo5"/>
    <property type="match status" value="2"/>
</dbReference>
<evidence type="ECO:0000256" key="6">
    <source>
        <dbReference type="ARBA" id="ARBA00022485"/>
    </source>
</evidence>
<keyword evidence="18" id="KW-0539">Nucleus</keyword>
<dbReference type="GO" id="GO:0046872">
    <property type="term" value="F:metal ion binding"/>
    <property type="evidence" value="ECO:0007669"/>
    <property type="project" value="UniProtKB-KW"/>
</dbReference>
<evidence type="ECO:0000256" key="10">
    <source>
        <dbReference type="ARBA" id="ARBA00022763"/>
    </source>
</evidence>
<evidence type="ECO:0000256" key="5">
    <source>
        <dbReference type="ARBA" id="ARBA00009797"/>
    </source>
</evidence>
<dbReference type="InterPro" id="IPR019190">
    <property type="entry name" value="EXOV"/>
</dbReference>
<evidence type="ECO:0000256" key="1">
    <source>
        <dbReference type="ARBA" id="ARBA00001946"/>
    </source>
</evidence>
<keyword evidence="22" id="KW-1185">Reference proteome</keyword>
<dbReference type="GO" id="GO:0045145">
    <property type="term" value="F:single-stranded DNA 5'-3' DNA exonuclease activity"/>
    <property type="evidence" value="ECO:0007669"/>
    <property type="project" value="InterPro"/>
</dbReference>
<comment type="cofactor">
    <cofactor evidence="2">
        <name>[4Fe-4S] cluster</name>
        <dbReference type="ChEBI" id="CHEBI:49883"/>
    </cofactor>
</comment>